<keyword evidence="3" id="KW-1185">Reference proteome</keyword>
<dbReference type="AlphaFoldDB" id="A0A7I8VIB1"/>
<reference evidence="2 3" key="1">
    <citation type="submission" date="2020-08" db="EMBL/GenBank/DDBJ databases">
        <authorList>
            <person name="Hejnol A."/>
        </authorList>
    </citation>
    <scope>NUCLEOTIDE SEQUENCE [LARGE SCALE GENOMIC DNA]</scope>
</reference>
<feature type="compositionally biased region" description="Basic and acidic residues" evidence="1">
    <location>
        <begin position="375"/>
        <end position="399"/>
    </location>
</feature>
<feature type="region of interest" description="Disordered" evidence="1">
    <location>
        <begin position="993"/>
        <end position="1092"/>
    </location>
</feature>
<evidence type="ECO:0000313" key="2">
    <source>
        <dbReference type="EMBL" id="CAD5115418.1"/>
    </source>
</evidence>
<feature type="compositionally biased region" description="Polar residues" evidence="1">
    <location>
        <begin position="1050"/>
        <end position="1068"/>
    </location>
</feature>
<gene>
    <name evidence="2" type="ORF">DGYR_LOCUS4163</name>
</gene>
<organism evidence="2 3">
    <name type="scientific">Dimorphilus gyrociliatus</name>
    <dbReference type="NCBI Taxonomy" id="2664684"/>
    <lineage>
        <taxon>Eukaryota</taxon>
        <taxon>Metazoa</taxon>
        <taxon>Spiralia</taxon>
        <taxon>Lophotrochozoa</taxon>
        <taxon>Annelida</taxon>
        <taxon>Polychaeta</taxon>
        <taxon>Polychaeta incertae sedis</taxon>
        <taxon>Dinophilidae</taxon>
        <taxon>Dimorphilus</taxon>
    </lineage>
</organism>
<accession>A0A7I8VIB1</accession>
<feature type="compositionally biased region" description="Basic and acidic residues" evidence="1">
    <location>
        <begin position="95"/>
        <end position="114"/>
    </location>
</feature>
<feature type="compositionally biased region" description="Basic and acidic residues" evidence="1">
    <location>
        <begin position="1069"/>
        <end position="1092"/>
    </location>
</feature>
<dbReference type="Proteomes" id="UP000549394">
    <property type="component" value="Unassembled WGS sequence"/>
</dbReference>
<name>A0A7I8VIB1_9ANNE</name>
<feature type="region of interest" description="Disordered" evidence="1">
    <location>
        <begin position="95"/>
        <end position="120"/>
    </location>
</feature>
<feature type="compositionally biased region" description="Basic and acidic residues" evidence="1">
    <location>
        <begin position="769"/>
        <end position="788"/>
    </location>
</feature>
<proteinExistence type="predicted"/>
<feature type="region of interest" description="Disordered" evidence="1">
    <location>
        <begin position="753"/>
        <end position="788"/>
    </location>
</feature>
<feature type="compositionally biased region" description="Basic residues" evidence="1">
    <location>
        <begin position="430"/>
        <end position="458"/>
    </location>
</feature>
<evidence type="ECO:0000313" key="3">
    <source>
        <dbReference type="Proteomes" id="UP000549394"/>
    </source>
</evidence>
<dbReference type="EMBL" id="CAJFCJ010000006">
    <property type="protein sequence ID" value="CAD5115418.1"/>
    <property type="molecule type" value="Genomic_DNA"/>
</dbReference>
<feature type="compositionally biased region" description="Polar residues" evidence="1">
    <location>
        <begin position="1016"/>
        <end position="1033"/>
    </location>
</feature>
<feature type="region of interest" description="Disordered" evidence="1">
    <location>
        <begin position="541"/>
        <end position="578"/>
    </location>
</feature>
<protein>
    <submittedName>
        <fullName evidence="2">DgyrCDS4393</fullName>
    </submittedName>
</protein>
<sequence length="1129" mass="129364">MDGKNLNIDNETTNKRQYSDKLLRRLNKMNNEYRPLRIRRMKEFRVTNEGYEKQKGSQCCKKVNELLKEIERDEKLLKCCRNYCQFKSDNRLLNSKREKRESRSEKVTDKDKEQFTTSPQTGRPIWKETLIRENGIENVPALSSSSSKDVSILSSTETIENQIAFNTQGVWFDTNIDVNIFLSKGNPSYQPPTSEIEIDAQFILPLDAPVHVLIKPTNLCKGLNEGSSKWRRMMIIFRKVKDEIWGDIAIQPECDSEGYERRYKSNCIKTVLSGSLITVIIEISTKKSCYTIQLAYKLLKEKEYEILRAHNALLQISQAIESEGSIRSFLPGNARKTDEERRVGQTKANHLNNTDKSEACKKGNAKFLLTSSNNEKNRLGNEEHRSSPTEFKRSILKPENKKQAFDKDATVFSEVSSLKGYEDDEDSVMNKKKLLDKKRSKSRNYKRKRGGKGRKKSKSLPQQKEIFNSFPLKMEWDIHTNLNIHLKTADSSREICHRDVIISDNGAKTSTSCKPKMNERVNVKDKDEYLIKAEQKGYEESLRAKNDIEDAEESESGECKKNGPPPAYSHQSDRPSTNQLAHKELEDDVIYVGCDQTTPIKLPCGKIYLLDTRKNVTLHAKSMAKSERTEGQQPFSNERIGIRAETETSVPFTEGNATSNKGQHLQTVSLEELNKFESNHKRLEGGKDDFDLKQRKKYIKDKAEIQYRKSLPVPKLEENKQVRSYSMPARYKITDTGQQQWKNNVLEKDGSTILLSEDRGQQPTVSESCEIKKSGKESTIKSQEDEEEKKDVKWSFPISSTTFNCSCQEIDCPDCSQIIKIINTENLTNVERIAVVQLFRTIPDICVEESDNCKIILKIKMNTTSLPNEEKTLLNDLLHKCEHSPLFLDFEPAVFNLSDVKTADRLVFETLSSKAIGLKVKCSNGELIIPKPLDYTKLTENEAITLKKLVEKLKNSKRLFDSSIRLPIIAKKQNQKESSQVYNLEQNDFSRGSDGDIICENDSKYSGGKSRDKSLSKQSSPEEVQKITEAQFSNKDDANRNIPPQAYVDNETNQAESDTKEIQFQGTETDSHATEYRKSEKTSHKTTNEDLDSGRIDYLNDENSSFKDSGHTKMYTKYYLFNLKKKRSS</sequence>
<feature type="region of interest" description="Disordered" evidence="1">
    <location>
        <begin position="371"/>
        <end position="399"/>
    </location>
</feature>
<comment type="caution">
    <text evidence="2">The sequence shown here is derived from an EMBL/GenBank/DDBJ whole genome shotgun (WGS) entry which is preliminary data.</text>
</comment>
<evidence type="ECO:0000256" key="1">
    <source>
        <dbReference type="SAM" id="MobiDB-lite"/>
    </source>
</evidence>
<feature type="region of interest" description="Disordered" evidence="1">
    <location>
        <begin position="429"/>
        <end position="463"/>
    </location>
</feature>